<dbReference type="InterPro" id="IPR004360">
    <property type="entry name" value="Glyas_Fos-R_dOase_dom"/>
</dbReference>
<keyword evidence="3" id="KW-1185">Reference proteome</keyword>
<dbReference type="STRING" id="1042163.BRLA_c020450"/>
<organism evidence="2 3">
    <name type="scientific">Brevibacillus laterosporus LMG 15441</name>
    <dbReference type="NCBI Taxonomy" id="1042163"/>
    <lineage>
        <taxon>Bacteria</taxon>
        <taxon>Bacillati</taxon>
        <taxon>Bacillota</taxon>
        <taxon>Bacilli</taxon>
        <taxon>Bacillales</taxon>
        <taxon>Paenibacillaceae</taxon>
        <taxon>Brevibacillus</taxon>
    </lineage>
</organism>
<feature type="domain" description="VOC" evidence="1">
    <location>
        <begin position="4"/>
        <end position="120"/>
    </location>
</feature>
<dbReference type="Gene3D" id="3.10.180.10">
    <property type="entry name" value="2,3-Dihydroxybiphenyl 1,2-Dioxygenase, domain 1"/>
    <property type="match status" value="1"/>
</dbReference>
<dbReference type="InterPro" id="IPR037523">
    <property type="entry name" value="VOC_core"/>
</dbReference>
<dbReference type="KEGG" id="blr:BRLA_c020450"/>
<dbReference type="PROSITE" id="PS51819">
    <property type="entry name" value="VOC"/>
    <property type="match status" value="1"/>
</dbReference>
<dbReference type="PANTHER" id="PTHR36437">
    <property type="entry name" value="GLYOXALASE/BLEOMYCIN RESISTANCE PROTEIN/DIOXYGENASE"/>
    <property type="match status" value="1"/>
</dbReference>
<evidence type="ECO:0000313" key="3">
    <source>
        <dbReference type="Proteomes" id="UP000005850"/>
    </source>
</evidence>
<evidence type="ECO:0000313" key="2">
    <source>
        <dbReference type="EMBL" id="AIG26366.1"/>
    </source>
</evidence>
<sequence length="121" mass="13983">MMKHISTVGVYVEDQQKALAFWTEKVGFTVYANFPMGPKATWLEVGPENAQTRLVLYPKAMMKNWAELKPSIVFECDDIYKLYEDLQAKGVDVDKPNEMEFGIFCFFRDEDGNQFGLKQPK</sequence>
<dbReference type="RefSeq" id="WP_003337220.1">
    <property type="nucleotide sequence ID" value="NZ_CP007806.1"/>
</dbReference>
<dbReference type="PANTHER" id="PTHR36437:SF2">
    <property type="entry name" value="GLYOXALASE_BLEOMYCIN RESISTANCE PROTEIN_DIOXYGENASE"/>
    <property type="match status" value="1"/>
</dbReference>
<dbReference type="SUPFAM" id="SSF54593">
    <property type="entry name" value="Glyoxalase/Bleomycin resistance protein/Dihydroxybiphenyl dioxygenase"/>
    <property type="match status" value="1"/>
</dbReference>
<dbReference type="InterPro" id="IPR029068">
    <property type="entry name" value="Glyas_Bleomycin-R_OHBP_Dase"/>
</dbReference>
<name>A0A075R4G5_BRELA</name>
<proteinExistence type="predicted"/>
<accession>A0A075R4G5</accession>
<evidence type="ECO:0000259" key="1">
    <source>
        <dbReference type="PROSITE" id="PS51819"/>
    </source>
</evidence>
<dbReference type="eggNOG" id="COG0346">
    <property type="taxonomic scope" value="Bacteria"/>
</dbReference>
<protein>
    <submittedName>
        <fullName evidence="2">Glyoxalase-like domain protein</fullName>
    </submittedName>
</protein>
<dbReference type="AlphaFoldDB" id="A0A075R4G5"/>
<reference evidence="2 3" key="1">
    <citation type="journal article" date="2011" name="J. Bacteriol.">
        <title>Genome sequence of Brevibacillus laterosporus LMG 15441, a pathogen of invertebrates.</title>
        <authorList>
            <person name="Djukic M."/>
            <person name="Poehlein A."/>
            <person name="Thurmer A."/>
            <person name="Daniel R."/>
        </authorList>
    </citation>
    <scope>NUCLEOTIDE SEQUENCE [LARGE SCALE GENOMIC DNA]</scope>
    <source>
        <strain evidence="2 3">LMG 15441</strain>
    </source>
</reference>
<dbReference type="HOGENOM" id="CLU_046006_10_4_9"/>
<gene>
    <name evidence="2" type="ORF">BRLA_c020450</name>
</gene>
<dbReference type="Proteomes" id="UP000005850">
    <property type="component" value="Chromosome"/>
</dbReference>
<dbReference type="EMBL" id="CP007806">
    <property type="protein sequence ID" value="AIG26366.1"/>
    <property type="molecule type" value="Genomic_DNA"/>
</dbReference>
<dbReference type="Pfam" id="PF00903">
    <property type="entry name" value="Glyoxalase"/>
    <property type="match status" value="1"/>
</dbReference>